<gene>
    <name evidence="1" type="ORF">LBRM2904_30.0110</name>
</gene>
<dbReference type="EMBL" id="LS997629">
    <property type="protein sequence ID" value="SYZ67825.1"/>
    <property type="molecule type" value="Genomic_DNA"/>
</dbReference>
<reference evidence="1 2" key="1">
    <citation type="submission" date="2018-09" db="EMBL/GenBank/DDBJ databases">
        <authorList>
            <person name="Peiro R."/>
            <person name="Begona"/>
            <person name="Cbmso G."/>
            <person name="Lopez M."/>
            <person name="Gonzalez S."/>
        </authorList>
    </citation>
    <scope>NUCLEOTIDE SEQUENCE [LARGE SCALE GENOMIC DNA]</scope>
</reference>
<evidence type="ECO:0000313" key="2">
    <source>
        <dbReference type="Proteomes" id="UP000319462"/>
    </source>
</evidence>
<sequence>MPDEWSVQRRCFTADLQMPHADPYLEAASSHHHAACSVCPYQTGTSWSGPTPVTTAPKGKAVSLGDCSSITMRIASRYFLRDGTQALTTTVSGVQGLPTPMQRHQWRTRQI</sequence>
<dbReference type="Proteomes" id="UP000319462">
    <property type="component" value="Chromosome 30"/>
</dbReference>
<organism evidence="1 2">
    <name type="scientific">Leishmania braziliensis MHOM/BR/75/M2904</name>
    <dbReference type="NCBI Taxonomy" id="420245"/>
    <lineage>
        <taxon>Eukaryota</taxon>
        <taxon>Discoba</taxon>
        <taxon>Euglenozoa</taxon>
        <taxon>Kinetoplastea</taxon>
        <taxon>Metakinetoplastina</taxon>
        <taxon>Trypanosomatida</taxon>
        <taxon>Trypanosomatidae</taxon>
        <taxon>Leishmaniinae</taxon>
        <taxon>Leishmania</taxon>
        <taxon>Leishmania braziliensis species complex</taxon>
    </lineage>
</organism>
<protein>
    <submittedName>
        <fullName evidence="1">Hypothetical_protein</fullName>
    </submittedName>
</protein>
<accession>A0A3P3ZCE8</accession>
<name>A0A3P3ZCE8_LEIBR</name>
<proteinExistence type="predicted"/>
<evidence type="ECO:0000313" key="1">
    <source>
        <dbReference type="EMBL" id="SYZ67825.1"/>
    </source>
</evidence>
<dbReference type="AlphaFoldDB" id="A0A3P3ZCE8"/>